<reference evidence="2 4" key="2">
    <citation type="submission" date="2021-03" db="EMBL/GenBank/DDBJ databases">
        <title>Human Oral Microbial Genomes.</title>
        <authorList>
            <person name="Johnston C.D."/>
            <person name="Chen T."/>
            <person name="Dewhirst F.E."/>
        </authorList>
    </citation>
    <scope>NUCLEOTIDE SEQUENCE [LARGE SCALE GENOMIC DNA]</scope>
    <source>
        <strain evidence="2 4">W1435</strain>
    </source>
</reference>
<protein>
    <submittedName>
        <fullName evidence="1">Gliding motility protein GldB</fullName>
    </submittedName>
</protein>
<dbReference type="EMBL" id="CP072369">
    <property type="protein sequence ID" value="QUB85442.1"/>
    <property type="molecule type" value="Genomic_DNA"/>
</dbReference>
<evidence type="ECO:0000313" key="1">
    <source>
        <dbReference type="EMBL" id="AKU69829.1"/>
    </source>
</evidence>
<evidence type="ECO:0000313" key="4">
    <source>
        <dbReference type="Proteomes" id="UP000682005"/>
    </source>
</evidence>
<gene>
    <name evidence="1" type="ORF">ADJ77_08140</name>
    <name evidence="2" type="ORF">J5A51_03990</name>
</gene>
<dbReference type="EMBL" id="CP012075">
    <property type="protein sequence ID" value="AKU69829.1"/>
    <property type="molecule type" value="Genomic_DNA"/>
</dbReference>
<dbReference type="KEGG" id="pfus:ADJ77_08140"/>
<evidence type="ECO:0000313" key="3">
    <source>
        <dbReference type="Proteomes" id="UP000060345"/>
    </source>
</evidence>
<organism evidence="1 3">
    <name type="scientific">Prevotella fusca JCM 17724</name>
    <dbReference type="NCBI Taxonomy" id="1236517"/>
    <lineage>
        <taxon>Bacteria</taxon>
        <taxon>Pseudomonadati</taxon>
        <taxon>Bacteroidota</taxon>
        <taxon>Bacteroidia</taxon>
        <taxon>Bacteroidales</taxon>
        <taxon>Prevotellaceae</taxon>
        <taxon>Prevotella</taxon>
    </lineage>
</organism>
<evidence type="ECO:0000313" key="2">
    <source>
        <dbReference type="EMBL" id="QUB85442.1"/>
    </source>
</evidence>
<dbReference type="InterPro" id="IPR019853">
    <property type="entry name" value="GldB-like"/>
</dbReference>
<dbReference type="AlphaFoldDB" id="A0A0K1NL69"/>
<proteinExistence type="predicted"/>
<dbReference type="RefSeq" id="WP_025077445.1">
    <property type="nucleotide sequence ID" value="NZ_BAKO01000001.1"/>
</dbReference>
<dbReference type="Proteomes" id="UP000682005">
    <property type="component" value="Chromosome 2"/>
</dbReference>
<dbReference type="eggNOG" id="COG5504">
    <property type="taxonomic scope" value="Bacteria"/>
</dbReference>
<reference evidence="1 3" key="1">
    <citation type="submission" date="2015-07" db="EMBL/GenBank/DDBJ databases">
        <authorList>
            <person name="Noorani M."/>
        </authorList>
    </citation>
    <scope>NUCLEOTIDE SEQUENCE [LARGE SCALE GENOMIC DNA]</scope>
    <source>
        <strain evidence="1 3">W1435</strain>
    </source>
</reference>
<sequence length="270" mass="31481">MRHLYYILCFVLLTCVGCQFKLSSDDENDSSQLLVIDRYDRLEYRYLTTGDFSALQQMNTEYPIETRTLIEDVVKIGEITDPDINTKFLKFYQDTTLQSLIAAVESEYANTEDLDHQLSTAFKRLKQSLPGIGVPKVYAQISALDQSIVVGNGTIGISLDKYLGSNYPLYAKFYSPTQRKQMSREYILPDCLTFYLMSIYPLQNFESRPQLERDLHIGKIQWIVNQTMTKRIYHSRYEEAVETYMKKNPKTSYEELLRMADFSKFNVVEN</sequence>
<name>A0A0K1NL69_9BACT</name>
<dbReference type="Proteomes" id="UP000060345">
    <property type="component" value="Chromosome 2"/>
</dbReference>
<accession>A0A0K1NL69</accession>
<keyword evidence="4" id="KW-1185">Reference proteome</keyword>
<dbReference type="OrthoDB" id="976022at2"/>
<dbReference type="Pfam" id="PF25594">
    <property type="entry name" value="GldB_lipo"/>
    <property type="match status" value="1"/>
</dbReference>
<dbReference type="STRING" id="1236517.ADJ77_08140"/>